<dbReference type="Proteomes" id="UP000632766">
    <property type="component" value="Unassembled WGS sequence"/>
</dbReference>
<dbReference type="RefSeq" id="WP_198123835.1">
    <property type="nucleotide sequence ID" value="NZ_JAECZC010000007.1"/>
</dbReference>
<feature type="domain" description="REase associating with pPIWI RE" evidence="1">
    <location>
        <begin position="254"/>
        <end position="376"/>
    </location>
</feature>
<organism evidence="2 3">
    <name type="scientific">Amazonocrinis nigriterrae CENA67</name>
    <dbReference type="NCBI Taxonomy" id="2794033"/>
    <lineage>
        <taxon>Bacteria</taxon>
        <taxon>Bacillati</taxon>
        <taxon>Cyanobacteriota</taxon>
        <taxon>Cyanophyceae</taxon>
        <taxon>Nostocales</taxon>
        <taxon>Nostocaceae</taxon>
        <taxon>Amazonocrinis</taxon>
        <taxon>Amazonocrinis nigriterrae</taxon>
    </lineage>
</organism>
<evidence type="ECO:0000259" key="1">
    <source>
        <dbReference type="Pfam" id="PF18154"/>
    </source>
</evidence>
<evidence type="ECO:0000313" key="2">
    <source>
        <dbReference type="EMBL" id="MBH8561848.1"/>
    </source>
</evidence>
<dbReference type="AlphaFoldDB" id="A0A8J7L706"/>
<dbReference type="InterPro" id="IPR040828">
    <property type="entry name" value="pPIWI_RE_REase"/>
</dbReference>
<accession>A0A8J7L706</accession>
<dbReference type="Pfam" id="PF18154">
    <property type="entry name" value="pPIWI_RE_REase"/>
    <property type="match status" value="1"/>
</dbReference>
<protein>
    <recommendedName>
        <fullName evidence="1">REase associating with pPIWI RE domain-containing protein</fullName>
    </recommendedName>
</protein>
<sequence length="383" mass="45300">MDNSEIIIFDFLVVGLAEFLRLDTLDQIPKYPYPDFLQRACNTLALKMTSIPYPRTLEGLLTLLEKPLQTWYPLSIPKEFDSECGFIYDRALSEEASQYFYEQLVKRGQLPEFASVKIQQIALENFLFQRLLERLQEANEKDAERALQEYILLRRFLIENPYTTLESLRKTFSKTRYISINDVGELYEDCKENESYWCCDRCGPLIKKHGHLRGIKPSVCNDHRKNLSYVRRIYWKQGLRRLQFGIHWRVCLPGIPEIRLFEALKKLHQQQPEYLCEVQLWPGIDRYDLQLRFGDGSVWAIDVKDYRNPYDLALQLKPIFGEGDLHYDESFYVIPNHRLHQRQDYIDILREEATGLPKSTHLFSDTAFEERVVAKIMHLSKGK</sequence>
<dbReference type="EMBL" id="JAECZC010000007">
    <property type="protein sequence ID" value="MBH8561848.1"/>
    <property type="molecule type" value="Genomic_DNA"/>
</dbReference>
<gene>
    <name evidence="2" type="ORF">I8748_06610</name>
</gene>
<reference evidence="2 3" key="1">
    <citation type="journal article" date="2021" name="Int. J. Syst. Evol. Microbiol.">
        <title>Amazonocrinis nigriterrae gen. nov., sp. nov., Atlanticothrix silvestris gen. nov., sp. nov. and Dendronalium phyllosphericum gen. nov., sp. nov., nostocacean cyanobacteria from Brazilian environments.</title>
        <authorList>
            <person name="Alvarenga D.O."/>
            <person name="Andreote A.P.D."/>
            <person name="Branco L.H.Z."/>
            <person name="Delbaje E."/>
            <person name="Cruz R.B."/>
            <person name="Varani A.M."/>
            <person name="Fiore M.F."/>
        </authorList>
    </citation>
    <scope>NUCLEOTIDE SEQUENCE [LARGE SCALE GENOMIC DNA]</scope>
    <source>
        <strain evidence="2 3">CENA67</strain>
    </source>
</reference>
<evidence type="ECO:0000313" key="3">
    <source>
        <dbReference type="Proteomes" id="UP000632766"/>
    </source>
</evidence>
<proteinExistence type="predicted"/>
<comment type="caution">
    <text evidence="2">The sequence shown here is derived from an EMBL/GenBank/DDBJ whole genome shotgun (WGS) entry which is preliminary data.</text>
</comment>
<name>A0A8J7L706_9NOST</name>
<keyword evidence="3" id="KW-1185">Reference proteome</keyword>